<evidence type="ECO:0000313" key="2">
    <source>
        <dbReference type="EMBL" id="CEH13844.1"/>
    </source>
</evidence>
<dbReference type="Proteomes" id="UP000054845">
    <property type="component" value="Unassembled WGS sequence"/>
</dbReference>
<dbReference type="AlphaFoldDB" id="A0A0P1BCM4"/>
<reference evidence="2 3" key="1">
    <citation type="submission" date="2014-09" db="EMBL/GenBank/DDBJ databases">
        <authorList>
            <person name="Magalhaes I.L.F."/>
            <person name="Oliveira U."/>
            <person name="Santos F.R."/>
            <person name="Vidigal T.H.D.A."/>
            <person name="Brescovit A.D."/>
            <person name="Santos A.J."/>
        </authorList>
    </citation>
    <scope>NUCLEOTIDE SEQUENCE [LARGE SCALE GENOMIC DNA]</scope>
</reference>
<protein>
    <submittedName>
        <fullName evidence="2">Uncharacterized protein</fullName>
    </submittedName>
</protein>
<organism evidence="2 3">
    <name type="scientific">Ceraceosorus bombacis</name>
    <dbReference type="NCBI Taxonomy" id="401625"/>
    <lineage>
        <taxon>Eukaryota</taxon>
        <taxon>Fungi</taxon>
        <taxon>Dikarya</taxon>
        <taxon>Basidiomycota</taxon>
        <taxon>Ustilaginomycotina</taxon>
        <taxon>Exobasidiomycetes</taxon>
        <taxon>Ceraceosorales</taxon>
        <taxon>Ceraceosoraceae</taxon>
        <taxon>Ceraceosorus</taxon>
    </lineage>
</organism>
<dbReference type="EMBL" id="CCYA01000232">
    <property type="protein sequence ID" value="CEH13844.1"/>
    <property type="molecule type" value="Genomic_DNA"/>
</dbReference>
<name>A0A0P1BCM4_9BASI</name>
<feature type="region of interest" description="Disordered" evidence="1">
    <location>
        <begin position="46"/>
        <end position="66"/>
    </location>
</feature>
<proteinExistence type="predicted"/>
<sequence>MTQRTGKKSHAVCSISSRAVPAFNNSPLYTVALYSDLTSGELATTKQVATPTSSSSPATPLPGITVSTGIRLTPFASKSVRRRPLPSIFPKRCSTASTLALDS</sequence>
<keyword evidence="3" id="KW-1185">Reference proteome</keyword>
<accession>A0A0P1BCM4</accession>
<evidence type="ECO:0000313" key="3">
    <source>
        <dbReference type="Proteomes" id="UP000054845"/>
    </source>
</evidence>
<feature type="compositionally biased region" description="Low complexity" evidence="1">
    <location>
        <begin position="49"/>
        <end position="58"/>
    </location>
</feature>
<evidence type="ECO:0000256" key="1">
    <source>
        <dbReference type="SAM" id="MobiDB-lite"/>
    </source>
</evidence>